<keyword evidence="3" id="KW-1185">Reference proteome</keyword>
<proteinExistence type="predicted"/>
<dbReference type="AlphaFoldDB" id="A0A6A5SVC5"/>
<evidence type="ECO:0000256" key="1">
    <source>
        <dbReference type="SAM" id="MobiDB-lite"/>
    </source>
</evidence>
<feature type="compositionally biased region" description="Basic and acidic residues" evidence="1">
    <location>
        <begin position="38"/>
        <end position="47"/>
    </location>
</feature>
<dbReference type="EMBL" id="ML976034">
    <property type="protein sequence ID" value="KAF1942516.1"/>
    <property type="molecule type" value="Genomic_DNA"/>
</dbReference>
<name>A0A6A5SVC5_9PLEO</name>
<evidence type="ECO:0000313" key="2">
    <source>
        <dbReference type="EMBL" id="KAF1942516.1"/>
    </source>
</evidence>
<evidence type="ECO:0000313" key="3">
    <source>
        <dbReference type="Proteomes" id="UP000800038"/>
    </source>
</evidence>
<sequence length="188" mass="20026">MRLHLRKHTIAMDDEENAEIAAAMGFASFGGAKKRKFDHTNSPKAKADASGANSTELGVRTKKISSTDEMDVEDSTTDPIHQAAQSAIPSPDISNNTREPAVGSGLATFLARGQSLPEKPPVVQHVQHASAQSDHSATDMVSFGGPSVSRTELNALRNGVQNEAGDTAYFLPSFVEDPWAKLRKDGGI</sequence>
<protein>
    <submittedName>
        <fullName evidence="2">Uncharacterized protein</fullName>
    </submittedName>
</protein>
<reference evidence="2" key="1">
    <citation type="journal article" date="2020" name="Stud. Mycol.">
        <title>101 Dothideomycetes genomes: a test case for predicting lifestyles and emergence of pathogens.</title>
        <authorList>
            <person name="Haridas S."/>
            <person name="Albert R."/>
            <person name="Binder M."/>
            <person name="Bloem J."/>
            <person name="Labutti K."/>
            <person name="Salamov A."/>
            <person name="Andreopoulos B."/>
            <person name="Baker S."/>
            <person name="Barry K."/>
            <person name="Bills G."/>
            <person name="Bluhm B."/>
            <person name="Cannon C."/>
            <person name="Castanera R."/>
            <person name="Culley D."/>
            <person name="Daum C."/>
            <person name="Ezra D."/>
            <person name="Gonzalez J."/>
            <person name="Henrissat B."/>
            <person name="Kuo A."/>
            <person name="Liang C."/>
            <person name="Lipzen A."/>
            <person name="Lutzoni F."/>
            <person name="Magnuson J."/>
            <person name="Mondo S."/>
            <person name="Nolan M."/>
            <person name="Ohm R."/>
            <person name="Pangilinan J."/>
            <person name="Park H.-J."/>
            <person name="Ramirez L."/>
            <person name="Alfaro M."/>
            <person name="Sun H."/>
            <person name="Tritt A."/>
            <person name="Yoshinaga Y."/>
            <person name="Zwiers L.-H."/>
            <person name="Turgeon B."/>
            <person name="Goodwin S."/>
            <person name="Spatafora J."/>
            <person name="Crous P."/>
            <person name="Grigoriev I."/>
        </authorList>
    </citation>
    <scope>NUCLEOTIDE SEQUENCE</scope>
    <source>
        <strain evidence="2">CBS 161.51</strain>
    </source>
</reference>
<organism evidence="2 3">
    <name type="scientific">Clathrospora elynae</name>
    <dbReference type="NCBI Taxonomy" id="706981"/>
    <lineage>
        <taxon>Eukaryota</taxon>
        <taxon>Fungi</taxon>
        <taxon>Dikarya</taxon>
        <taxon>Ascomycota</taxon>
        <taxon>Pezizomycotina</taxon>
        <taxon>Dothideomycetes</taxon>
        <taxon>Pleosporomycetidae</taxon>
        <taxon>Pleosporales</taxon>
        <taxon>Diademaceae</taxon>
        <taxon>Clathrospora</taxon>
    </lineage>
</organism>
<gene>
    <name evidence="2" type="ORF">EJ02DRAFT_166110</name>
</gene>
<dbReference type="OrthoDB" id="5419162at2759"/>
<dbReference type="Proteomes" id="UP000800038">
    <property type="component" value="Unassembled WGS sequence"/>
</dbReference>
<feature type="region of interest" description="Disordered" evidence="1">
    <location>
        <begin position="33"/>
        <end position="74"/>
    </location>
</feature>
<accession>A0A6A5SVC5</accession>